<evidence type="ECO:0000313" key="3">
    <source>
        <dbReference type="Proteomes" id="UP000000226"/>
    </source>
</evidence>
<sequence>MASVQDAHVPTILKETETTNKEETTKTEETIPEKSGIEVPDPEAASTEQSKEEPKEATTIDAAAVPVIVETKEVVIEKTEEKAREVIIEDPTAKEIAEAEDEKPNGKTEA</sequence>
<name>V7BQC6_PHAVU</name>
<proteinExistence type="predicted"/>
<protein>
    <submittedName>
        <fullName evidence="2">Uncharacterized protein</fullName>
    </submittedName>
</protein>
<organism evidence="2 3">
    <name type="scientific">Phaseolus vulgaris</name>
    <name type="common">Kidney bean</name>
    <name type="synonym">French bean</name>
    <dbReference type="NCBI Taxonomy" id="3885"/>
    <lineage>
        <taxon>Eukaryota</taxon>
        <taxon>Viridiplantae</taxon>
        <taxon>Streptophyta</taxon>
        <taxon>Embryophyta</taxon>
        <taxon>Tracheophyta</taxon>
        <taxon>Spermatophyta</taxon>
        <taxon>Magnoliopsida</taxon>
        <taxon>eudicotyledons</taxon>
        <taxon>Gunneridae</taxon>
        <taxon>Pentapetalae</taxon>
        <taxon>rosids</taxon>
        <taxon>fabids</taxon>
        <taxon>Fabales</taxon>
        <taxon>Fabaceae</taxon>
        <taxon>Papilionoideae</taxon>
        <taxon>50 kb inversion clade</taxon>
        <taxon>NPAAA clade</taxon>
        <taxon>indigoferoid/millettioid clade</taxon>
        <taxon>Phaseoleae</taxon>
        <taxon>Phaseolus</taxon>
    </lineage>
</organism>
<feature type="region of interest" description="Disordered" evidence="1">
    <location>
        <begin position="89"/>
        <end position="110"/>
    </location>
</feature>
<keyword evidence="3" id="KW-1185">Reference proteome</keyword>
<reference evidence="3" key="1">
    <citation type="journal article" date="2014" name="Nat. Genet.">
        <title>A reference genome for common bean and genome-wide analysis of dual domestications.</title>
        <authorList>
            <person name="Schmutz J."/>
            <person name="McClean P.E."/>
            <person name="Mamidi S."/>
            <person name="Wu G.A."/>
            <person name="Cannon S.B."/>
            <person name="Grimwood J."/>
            <person name="Jenkins J."/>
            <person name="Shu S."/>
            <person name="Song Q."/>
            <person name="Chavarro C."/>
            <person name="Torres-Torres M."/>
            <person name="Geffroy V."/>
            <person name="Moghaddam S.M."/>
            <person name="Gao D."/>
            <person name="Abernathy B."/>
            <person name="Barry K."/>
            <person name="Blair M."/>
            <person name="Brick M.A."/>
            <person name="Chovatia M."/>
            <person name="Gepts P."/>
            <person name="Goodstein D.M."/>
            <person name="Gonzales M."/>
            <person name="Hellsten U."/>
            <person name="Hyten D.L."/>
            <person name="Jia G."/>
            <person name="Kelly J.D."/>
            <person name="Kudrna D."/>
            <person name="Lee R."/>
            <person name="Richard M.M."/>
            <person name="Miklas P.N."/>
            <person name="Osorno J.M."/>
            <person name="Rodrigues J."/>
            <person name="Thareau V."/>
            <person name="Urrea C.A."/>
            <person name="Wang M."/>
            <person name="Yu Y."/>
            <person name="Zhang M."/>
            <person name="Wing R.A."/>
            <person name="Cregan P.B."/>
            <person name="Rokhsar D.S."/>
            <person name="Jackson S.A."/>
        </authorList>
    </citation>
    <scope>NUCLEOTIDE SEQUENCE [LARGE SCALE GENOMIC DNA]</scope>
    <source>
        <strain evidence="3">cv. G19833</strain>
    </source>
</reference>
<feature type="compositionally biased region" description="Basic and acidic residues" evidence="1">
    <location>
        <begin position="14"/>
        <end position="36"/>
    </location>
</feature>
<dbReference type="EMBL" id="CM002293">
    <property type="protein sequence ID" value="ESW19218.1"/>
    <property type="molecule type" value="Genomic_DNA"/>
</dbReference>
<evidence type="ECO:0000313" key="2">
    <source>
        <dbReference type="EMBL" id="ESW19218.1"/>
    </source>
</evidence>
<dbReference type="Gramene" id="ESW19218">
    <property type="protein sequence ID" value="ESW19218"/>
    <property type="gene ID" value="PHAVU_006G106200g"/>
</dbReference>
<evidence type="ECO:0000256" key="1">
    <source>
        <dbReference type="SAM" id="MobiDB-lite"/>
    </source>
</evidence>
<accession>V7BQC6</accession>
<gene>
    <name evidence="2" type="ORF">PHAVU_006G106200g</name>
</gene>
<feature type="region of interest" description="Disordered" evidence="1">
    <location>
        <begin position="1"/>
        <end position="59"/>
    </location>
</feature>
<dbReference type="AlphaFoldDB" id="V7BQC6"/>
<feature type="compositionally biased region" description="Basic and acidic residues" evidence="1">
    <location>
        <begin position="49"/>
        <end position="58"/>
    </location>
</feature>
<dbReference type="Proteomes" id="UP000000226">
    <property type="component" value="Chromosome 6"/>
</dbReference>